<dbReference type="Pfam" id="PF13359">
    <property type="entry name" value="DDE_Tnp_4"/>
    <property type="match status" value="1"/>
</dbReference>
<evidence type="ECO:0000256" key="7">
    <source>
        <dbReference type="ARBA" id="ARBA00023242"/>
    </source>
</evidence>
<dbReference type="GO" id="GO:0046872">
    <property type="term" value="F:metal ion binding"/>
    <property type="evidence" value="ECO:0007669"/>
    <property type="project" value="UniProtKB-KW"/>
</dbReference>
<dbReference type="GO" id="GO:0005634">
    <property type="term" value="C:nucleus"/>
    <property type="evidence" value="ECO:0007669"/>
    <property type="project" value="UniProtKB-SubCell"/>
</dbReference>
<dbReference type="EMBL" id="KV425626">
    <property type="protein sequence ID" value="KZT20121.1"/>
    <property type="molecule type" value="Genomic_DNA"/>
</dbReference>
<keyword evidence="11" id="KW-1185">Reference proteome</keyword>
<dbReference type="GO" id="GO:0016787">
    <property type="term" value="F:hydrolase activity"/>
    <property type="evidence" value="ECO:0007669"/>
    <property type="project" value="UniProtKB-KW"/>
</dbReference>
<dbReference type="PANTHER" id="PTHR22930">
    <property type="match status" value="1"/>
</dbReference>
<evidence type="ECO:0000256" key="2">
    <source>
        <dbReference type="ARBA" id="ARBA00004123"/>
    </source>
</evidence>
<dbReference type="InterPro" id="IPR045249">
    <property type="entry name" value="HARBI1-like"/>
</dbReference>
<proteinExistence type="inferred from homology"/>
<accession>A0A165NUD0</accession>
<keyword evidence="5" id="KW-0479">Metal-binding</keyword>
<keyword evidence="7" id="KW-0539">Nucleus</keyword>
<reference evidence="10 11" key="1">
    <citation type="journal article" date="2016" name="Mol. Biol. Evol.">
        <title>Comparative Genomics of Early-Diverging Mushroom-Forming Fungi Provides Insights into the Origins of Lignocellulose Decay Capabilities.</title>
        <authorList>
            <person name="Nagy L.G."/>
            <person name="Riley R."/>
            <person name="Tritt A."/>
            <person name="Adam C."/>
            <person name="Daum C."/>
            <person name="Floudas D."/>
            <person name="Sun H."/>
            <person name="Yadav J.S."/>
            <person name="Pangilinan J."/>
            <person name="Larsson K.H."/>
            <person name="Matsuura K."/>
            <person name="Barry K."/>
            <person name="Labutti K."/>
            <person name="Kuo R."/>
            <person name="Ohm R.A."/>
            <person name="Bhattacharya S.S."/>
            <person name="Shirouzu T."/>
            <person name="Yoshinaga Y."/>
            <person name="Martin F.M."/>
            <person name="Grigoriev I.V."/>
            <person name="Hibbett D.S."/>
        </authorList>
    </citation>
    <scope>NUCLEOTIDE SEQUENCE [LARGE SCALE GENOMIC DNA]</scope>
    <source>
        <strain evidence="10 11">HHB14362 ss-1</strain>
    </source>
</reference>
<comment type="subcellular location">
    <subcellularLocation>
        <location evidence="2">Nucleus</location>
    </subcellularLocation>
</comment>
<feature type="domain" description="DDE Tnp4" evidence="9">
    <location>
        <begin position="205"/>
        <end position="287"/>
    </location>
</feature>
<evidence type="ECO:0000313" key="10">
    <source>
        <dbReference type="EMBL" id="KZT20121.1"/>
    </source>
</evidence>
<evidence type="ECO:0000256" key="3">
    <source>
        <dbReference type="ARBA" id="ARBA00006958"/>
    </source>
</evidence>
<evidence type="ECO:0000256" key="1">
    <source>
        <dbReference type="ARBA" id="ARBA00001968"/>
    </source>
</evidence>
<organism evidence="10 11">
    <name type="scientific">Neolentinus lepideus HHB14362 ss-1</name>
    <dbReference type="NCBI Taxonomy" id="1314782"/>
    <lineage>
        <taxon>Eukaryota</taxon>
        <taxon>Fungi</taxon>
        <taxon>Dikarya</taxon>
        <taxon>Basidiomycota</taxon>
        <taxon>Agaricomycotina</taxon>
        <taxon>Agaricomycetes</taxon>
        <taxon>Gloeophyllales</taxon>
        <taxon>Gloeophyllaceae</taxon>
        <taxon>Neolentinus</taxon>
    </lineage>
</organism>
<gene>
    <name evidence="10" type="ORF">NEOLEDRAFT_1076361</name>
</gene>
<keyword evidence="4" id="KW-0540">Nuclease</keyword>
<evidence type="ECO:0000256" key="6">
    <source>
        <dbReference type="ARBA" id="ARBA00022801"/>
    </source>
</evidence>
<feature type="compositionally biased region" description="Acidic residues" evidence="8">
    <location>
        <begin position="11"/>
        <end position="28"/>
    </location>
</feature>
<keyword evidence="6" id="KW-0378">Hydrolase</keyword>
<dbReference type="PANTHER" id="PTHR22930:SF85">
    <property type="entry name" value="GH03217P-RELATED"/>
    <property type="match status" value="1"/>
</dbReference>
<name>A0A165NUD0_9AGAM</name>
<dbReference type="InParanoid" id="A0A165NUD0"/>
<dbReference type="GO" id="GO:0004518">
    <property type="term" value="F:nuclease activity"/>
    <property type="evidence" value="ECO:0007669"/>
    <property type="project" value="UniProtKB-KW"/>
</dbReference>
<dbReference type="STRING" id="1314782.A0A165NUD0"/>
<evidence type="ECO:0000259" key="9">
    <source>
        <dbReference type="Pfam" id="PF13359"/>
    </source>
</evidence>
<dbReference type="InterPro" id="IPR027806">
    <property type="entry name" value="HARBI1_dom"/>
</dbReference>
<sequence>MDFHFSSSDDSGMEGDDEVSDESDDDEQGAQPRPMPPSRLGRYVRHAIDAMYEKRYEQPRDKLPRAAGFLSHVLDVLKTAWPDKFRENLRVSPHTFDKIVAALEKDPVFQNNSDNEQMPVEQQVAITLYRFGHDGNSAGLQQVANWSGVAKGTVGLVTRRVMTAILRPDFMGEAVHYPTPEEKEAAKHWVESHSCRAWRDGWCLVDGTLVPLFERPYWFRESYFDRKSNYSLNVQIVSLPNLQIIDFGYGYTGSTHDLTAWEATRIVQEHESVFEDDEFIWADSAYLVCLSLSPCL</sequence>
<evidence type="ECO:0000313" key="11">
    <source>
        <dbReference type="Proteomes" id="UP000076761"/>
    </source>
</evidence>
<feature type="compositionally biased region" description="Low complexity" evidence="8">
    <location>
        <begin position="1"/>
        <end position="10"/>
    </location>
</feature>
<comment type="cofactor">
    <cofactor evidence="1">
        <name>a divalent metal cation</name>
        <dbReference type="ChEBI" id="CHEBI:60240"/>
    </cofactor>
</comment>
<evidence type="ECO:0000256" key="4">
    <source>
        <dbReference type="ARBA" id="ARBA00022722"/>
    </source>
</evidence>
<feature type="region of interest" description="Disordered" evidence="8">
    <location>
        <begin position="1"/>
        <end position="42"/>
    </location>
</feature>
<dbReference type="Proteomes" id="UP000076761">
    <property type="component" value="Unassembled WGS sequence"/>
</dbReference>
<dbReference type="AlphaFoldDB" id="A0A165NUD0"/>
<evidence type="ECO:0000256" key="5">
    <source>
        <dbReference type="ARBA" id="ARBA00022723"/>
    </source>
</evidence>
<comment type="similarity">
    <text evidence="3">Belongs to the HARBI1 family.</text>
</comment>
<evidence type="ECO:0000256" key="8">
    <source>
        <dbReference type="SAM" id="MobiDB-lite"/>
    </source>
</evidence>
<dbReference type="OrthoDB" id="3246760at2759"/>
<protein>
    <recommendedName>
        <fullName evidence="9">DDE Tnp4 domain-containing protein</fullName>
    </recommendedName>
</protein>